<dbReference type="Gene3D" id="2.130.10.10">
    <property type="entry name" value="YVTN repeat-like/Quinoprotein amine dehydrogenase"/>
    <property type="match status" value="1"/>
</dbReference>
<evidence type="ECO:0000256" key="3">
    <source>
        <dbReference type="PROSITE-ProRule" id="PRU00221"/>
    </source>
</evidence>
<dbReference type="SMART" id="SM00320">
    <property type="entry name" value="WD40"/>
    <property type="match status" value="3"/>
</dbReference>
<proteinExistence type="predicted"/>
<evidence type="ECO:0000313" key="5">
    <source>
        <dbReference type="EMBL" id="TMW69411.1"/>
    </source>
</evidence>
<protein>
    <recommendedName>
        <fullName evidence="4">WD repeat-containing protein 54 beta-propeller domain-containing protein</fullName>
    </recommendedName>
</protein>
<evidence type="ECO:0000256" key="1">
    <source>
        <dbReference type="ARBA" id="ARBA00022574"/>
    </source>
</evidence>
<dbReference type="PROSITE" id="PS50082">
    <property type="entry name" value="WD_REPEATS_2"/>
    <property type="match status" value="1"/>
</dbReference>
<keyword evidence="1 3" id="KW-0853">WD repeat</keyword>
<dbReference type="InterPro" id="IPR001680">
    <property type="entry name" value="WD40_rpt"/>
</dbReference>
<organism evidence="5 6">
    <name type="scientific">Pythium oligandrum</name>
    <name type="common">Mycoparasitic fungus</name>
    <dbReference type="NCBI Taxonomy" id="41045"/>
    <lineage>
        <taxon>Eukaryota</taxon>
        <taxon>Sar</taxon>
        <taxon>Stramenopiles</taxon>
        <taxon>Oomycota</taxon>
        <taxon>Peronosporomycetes</taxon>
        <taxon>Pythiales</taxon>
        <taxon>Pythiaceae</taxon>
        <taxon>Pythium</taxon>
    </lineage>
</organism>
<keyword evidence="6" id="KW-1185">Reference proteome</keyword>
<dbReference type="SUPFAM" id="SSF50978">
    <property type="entry name" value="WD40 repeat-like"/>
    <property type="match status" value="1"/>
</dbReference>
<gene>
    <name evidence="5" type="ORF">Poli38472_001567</name>
</gene>
<feature type="repeat" description="WD" evidence="3">
    <location>
        <begin position="245"/>
        <end position="284"/>
    </location>
</feature>
<evidence type="ECO:0000256" key="2">
    <source>
        <dbReference type="ARBA" id="ARBA00022737"/>
    </source>
</evidence>
<dbReference type="Proteomes" id="UP000794436">
    <property type="component" value="Unassembled WGS sequence"/>
</dbReference>
<comment type="caution">
    <text evidence="5">The sequence shown here is derived from an EMBL/GenBank/DDBJ whole genome shotgun (WGS) entry which is preliminary data.</text>
</comment>
<evidence type="ECO:0000313" key="6">
    <source>
        <dbReference type="Proteomes" id="UP000794436"/>
    </source>
</evidence>
<sequence>MPPAATASFGAPESKPTAFSVSYVTSNLSRVDDVLVYAHMDDVVYVNAKHTPYATHKLPITDKSFVHQTRVCRLAGTVFVVVTSDNGAQIFDEKGEQRLHDLVLKDLVEEEEGAASFCRGICAINSDRPAIIVGASCGKVFVLAKEASSKSDHSFDLVETLTDQTEPIHSIDSPTDGALLASSDDSGTILVRNPDDAFVVARSIPGGGFPATSIRFTPNNWLVSAYITGTIRIFRKNDFHVHAEIAAHSRAITALDVYEDRLVSVGEDTFLNVWEIDGEKDTPRFKLTSSQSVTNDLLVGVAMVNPKKVFTTSYDTTHLKLWVAE</sequence>
<evidence type="ECO:0000259" key="4">
    <source>
        <dbReference type="Pfam" id="PF21031"/>
    </source>
</evidence>
<keyword evidence="2" id="KW-0677">Repeat</keyword>
<accession>A0A8K1CT70</accession>
<dbReference type="InterPro" id="IPR036322">
    <property type="entry name" value="WD40_repeat_dom_sf"/>
</dbReference>
<dbReference type="InterPro" id="IPR015943">
    <property type="entry name" value="WD40/YVTN_repeat-like_dom_sf"/>
</dbReference>
<name>A0A8K1CT70_PYTOL</name>
<dbReference type="InterPro" id="IPR049546">
    <property type="entry name" value="WDR54_beta_prop"/>
</dbReference>
<dbReference type="AlphaFoldDB" id="A0A8K1CT70"/>
<dbReference type="OrthoDB" id="756370at2759"/>
<dbReference type="PROSITE" id="PS00678">
    <property type="entry name" value="WD_REPEATS_1"/>
    <property type="match status" value="1"/>
</dbReference>
<dbReference type="Pfam" id="PF21031">
    <property type="entry name" value="WDR54"/>
    <property type="match status" value="1"/>
</dbReference>
<dbReference type="InterPro" id="IPR019775">
    <property type="entry name" value="WD40_repeat_CS"/>
</dbReference>
<feature type="domain" description="WD repeat-containing protein 54 beta-propeller" evidence="4">
    <location>
        <begin position="65"/>
        <end position="281"/>
    </location>
</feature>
<reference evidence="5" key="1">
    <citation type="submission" date="2019-03" db="EMBL/GenBank/DDBJ databases">
        <title>Long read genome sequence of the mycoparasitic Pythium oligandrum ATCC 38472 isolated from sugarbeet rhizosphere.</title>
        <authorList>
            <person name="Gaulin E."/>
        </authorList>
    </citation>
    <scope>NUCLEOTIDE SEQUENCE</scope>
    <source>
        <strain evidence="5">ATCC 38472_TT</strain>
    </source>
</reference>
<dbReference type="EMBL" id="SPLM01000001">
    <property type="protein sequence ID" value="TMW69411.1"/>
    <property type="molecule type" value="Genomic_DNA"/>
</dbReference>